<dbReference type="STRING" id="316058.RPB_3698"/>
<gene>
    <name evidence="1" type="ordered locus">RPB_3698</name>
</gene>
<dbReference type="HOGENOM" id="CLU_089912_1_0_5"/>
<organism evidence="1 2">
    <name type="scientific">Rhodopseudomonas palustris (strain HaA2)</name>
    <dbReference type="NCBI Taxonomy" id="316058"/>
    <lineage>
        <taxon>Bacteria</taxon>
        <taxon>Pseudomonadati</taxon>
        <taxon>Pseudomonadota</taxon>
        <taxon>Alphaproteobacteria</taxon>
        <taxon>Hyphomicrobiales</taxon>
        <taxon>Nitrobacteraceae</taxon>
        <taxon>Rhodopseudomonas</taxon>
    </lineage>
</organism>
<proteinExistence type="predicted"/>
<protein>
    <recommendedName>
        <fullName evidence="3">DNA-binding protein</fullName>
    </recommendedName>
</protein>
<evidence type="ECO:0000313" key="1">
    <source>
        <dbReference type="EMBL" id="ABD08393.1"/>
    </source>
</evidence>
<accession>Q2ITR7</accession>
<sequence>MKTFEFRVIASGLDPDAEDFADRFFQAGCDDATISFQRGRIVLDFDRSARSIGEAIASAMESVRKAGATVERIEPDPLVSLSDIAARTGLTRAAMTQYSKRQRGKNFPPPIARVTSDSPLWDWAIVAKWLYANNKLSREAAIEAEAVRLANTAVTSRDSQFRESLESSVQAYARSLEAA</sequence>
<name>Q2ITR7_RHOP2</name>
<dbReference type="KEGG" id="rpb:RPB_3698"/>
<evidence type="ECO:0000313" key="2">
    <source>
        <dbReference type="Proteomes" id="UP000008809"/>
    </source>
</evidence>
<dbReference type="EMBL" id="CP000250">
    <property type="protein sequence ID" value="ABD08393.1"/>
    <property type="molecule type" value="Genomic_DNA"/>
</dbReference>
<dbReference type="OrthoDB" id="1525365at2"/>
<keyword evidence="2" id="KW-1185">Reference proteome</keyword>
<dbReference type="Proteomes" id="UP000008809">
    <property type="component" value="Chromosome"/>
</dbReference>
<evidence type="ECO:0008006" key="3">
    <source>
        <dbReference type="Google" id="ProtNLM"/>
    </source>
</evidence>
<reference evidence="1 2" key="1">
    <citation type="submission" date="2006-01" db="EMBL/GenBank/DDBJ databases">
        <title>Complete sequence of Rhodopseudomonas palustris HaA2.</title>
        <authorList>
            <consortium name="US DOE Joint Genome Institute"/>
            <person name="Copeland A."/>
            <person name="Lucas S."/>
            <person name="Lapidus A."/>
            <person name="Barry K."/>
            <person name="Detter J.C."/>
            <person name="Glavina T."/>
            <person name="Hammon N."/>
            <person name="Israni S."/>
            <person name="Pitluck S."/>
            <person name="Chain P."/>
            <person name="Malfatti S."/>
            <person name="Shin M."/>
            <person name="Vergez L."/>
            <person name="Schmutz J."/>
            <person name="Larimer F."/>
            <person name="Land M."/>
            <person name="Hauser L."/>
            <person name="Pelletier D.A."/>
            <person name="Kyrpides N."/>
            <person name="Anderson I."/>
            <person name="Oda Y."/>
            <person name="Harwood C.S."/>
            <person name="Richardson P."/>
        </authorList>
    </citation>
    <scope>NUCLEOTIDE SEQUENCE [LARGE SCALE GENOMIC DNA]</scope>
    <source>
        <strain evidence="1 2">HaA2</strain>
    </source>
</reference>
<dbReference type="eggNOG" id="COG3311">
    <property type="taxonomic scope" value="Bacteria"/>
</dbReference>
<dbReference type="RefSeq" id="WP_011442577.1">
    <property type="nucleotide sequence ID" value="NC_007778.1"/>
</dbReference>
<dbReference type="AlphaFoldDB" id="Q2ITR7"/>